<sequence>MKQLEIKVGLIYKIQLMMRAISDGTGIKEGMTGSFLDYDNEKILMFEFGNLLDSSNQETIQANLYQIGSIKLNDKDDDEGNAFIIGFKTIAVIFVALVLL</sequence>
<dbReference type="AlphaFoldDB" id="A0A0V0Q7C8"/>
<evidence type="ECO:0000256" key="1">
    <source>
        <dbReference type="SAM" id="Phobius"/>
    </source>
</evidence>
<reference evidence="2 3" key="1">
    <citation type="journal article" date="2015" name="Sci. Rep.">
        <title>Genome of the facultative scuticociliatosis pathogen Pseudocohnilembus persalinus provides insight into its virulence through horizontal gene transfer.</title>
        <authorList>
            <person name="Xiong J."/>
            <person name="Wang G."/>
            <person name="Cheng J."/>
            <person name="Tian M."/>
            <person name="Pan X."/>
            <person name="Warren A."/>
            <person name="Jiang C."/>
            <person name="Yuan D."/>
            <person name="Miao W."/>
        </authorList>
    </citation>
    <scope>NUCLEOTIDE SEQUENCE [LARGE SCALE GENOMIC DNA]</scope>
    <source>
        <strain evidence="2">36N120E</strain>
    </source>
</reference>
<dbReference type="Proteomes" id="UP000054937">
    <property type="component" value="Unassembled WGS sequence"/>
</dbReference>
<evidence type="ECO:0000313" key="2">
    <source>
        <dbReference type="EMBL" id="KRW98147.1"/>
    </source>
</evidence>
<keyword evidence="1" id="KW-1133">Transmembrane helix</keyword>
<gene>
    <name evidence="2" type="ORF">PPERSA_09087</name>
</gene>
<comment type="caution">
    <text evidence="2">The sequence shown here is derived from an EMBL/GenBank/DDBJ whole genome shotgun (WGS) entry which is preliminary data.</text>
</comment>
<proteinExistence type="predicted"/>
<evidence type="ECO:0000313" key="3">
    <source>
        <dbReference type="Proteomes" id="UP000054937"/>
    </source>
</evidence>
<keyword evidence="1" id="KW-0472">Membrane</keyword>
<name>A0A0V0Q7C8_PSEPJ</name>
<dbReference type="InParanoid" id="A0A0V0Q7C8"/>
<feature type="transmembrane region" description="Helical" evidence="1">
    <location>
        <begin position="82"/>
        <end position="99"/>
    </location>
</feature>
<accession>A0A0V0Q7C8</accession>
<keyword evidence="1" id="KW-0812">Transmembrane</keyword>
<protein>
    <submittedName>
        <fullName evidence="2">Uncharacterized protein</fullName>
    </submittedName>
</protein>
<organism evidence="2 3">
    <name type="scientific">Pseudocohnilembus persalinus</name>
    <name type="common">Ciliate</name>
    <dbReference type="NCBI Taxonomy" id="266149"/>
    <lineage>
        <taxon>Eukaryota</taxon>
        <taxon>Sar</taxon>
        <taxon>Alveolata</taxon>
        <taxon>Ciliophora</taxon>
        <taxon>Intramacronucleata</taxon>
        <taxon>Oligohymenophorea</taxon>
        <taxon>Scuticociliatia</taxon>
        <taxon>Philasterida</taxon>
        <taxon>Pseudocohnilembidae</taxon>
        <taxon>Pseudocohnilembus</taxon>
    </lineage>
</organism>
<dbReference type="EMBL" id="LDAU01000268">
    <property type="protein sequence ID" value="KRW98147.1"/>
    <property type="molecule type" value="Genomic_DNA"/>
</dbReference>
<keyword evidence="3" id="KW-1185">Reference proteome</keyword>